<dbReference type="PANTHER" id="PTHR39330:SF1">
    <property type="entry name" value="ETHANOLAMINE AMMONIA-LYASE SMALL SUBUNIT"/>
    <property type="match status" value="1"/>
</dbReference>
<dbReference type="Pfam" id="PF05985">
    <property type="entry name" value="EutC"/>
    <property type="match status" value="1"/>
</dbReference>
<gene>
    <name evidence="5 6" type="primary">eutC</name>
    <name evidence="6" type="ORF">AArcSt2_02460</name>
</gene>
<dbReference type="GO" id="GO:0009350">
    <property type="term" value="C:ethanolamine ammonia-lyase complex"/>
    <property type="evidence" value="ECO:0007669"/>
    <property type="project" value="UniProtKB-UniRule"/>
</dbReference>
<comment type="cofactor">
    <cofactor evidence="5">
        <name>adenosylcob(III)alamin</name>
        <dbReference type="ChEBI" id="CHEBI:18408"/>
    </cofactor>
    <text evidence="5">Binds between the large and small subunits.</text>
</comment>
<evidence type="ECO:0000256" key="1">
    <source>
        <dbReference type="ARBA" id="ARBA00022628"/>
    </source>
</evidence>
<evidence type="ECO:0000256" key="4">
    <source>
        <dbReference type="ARBA" id="ARBA00024446"/>
    </source>
</evidence>
<keyword evidence="7" id="KW-1185">Reference proteome</keyword>
<dbReference type="FunFam" id="3.40.50.11240:FF:000001">
    <property type="entry name" value="Ethanolamine ammonia-lyase light chain"/>
    <property type="match status" value="1"/>
</dbReference>
<evidence type="ECO:0000313" key="6">
    <source>
        <dbReference type="EMBL" id="MCL9815795.1"/>
    </source>
</evidence>
<protein>
    <recommendedName>
        <fullName evidence="5">Putative ethanolamine ammonia-lyase small subunit</fullName>
        <shortName evidence="5">EAL small subunit</shortName>
        <ecNumber evidence="5">4.3.1.7</ecNumber>
    </recommendedName>
</protein>
<dbReference type="GO" id="GO:0046336">
    <property type="term" value="P:ethanolamine catabolic process"/>
    <property type="evidence" value="ECO:0007669"/>
    <property type="project" value="UniProtKB-UniRule"/>
</dbReference>
<name>A0AAE3FVN0_9EURY</name>
<dbReference type="GO" id="GO:0008851">
    <property type="term" value="F:ethanolamine ammonia-lyase activity"/>
    <property type="evidence" value="ECO:0007669"/>
    <property type="project" value="UniProtKB-UniRule"/>
</dbReference>
<dbReference type="RefSeq" id="WP_174652680.1">
    <property type="nucleotide sequence ID" value="NZ_JAKRVX010000001.1"/>
</dbReference>
<dbReference type="EMBL" id="JAKRVX010000001">
    <property type="protein sequence ID" value="MCL9815795.1"/>
    <property type="molecule type" value="Genomic_DNA"/>
</dbReference>
<reference evidence="6" key="2">
    <citation type="submission" date="2022-02" db="EMBL/GenBank/DDBJ databases">
        <authorList>
            <person name="Elcheninov A.G."/>
            <person name="Sorokin D.Y."/>
            <person name="Kublanov I.V."/>
        </authorList>
    </citation>
    <scope>NUCLEOTIDE SEQUENCE</scope>
    <source>
        <strain evidence="6">AArc-St2</strain>
    </source>
</reference>
<proteinExistence type="inferred from homology"/>
<comment type="subunit">
    <text evidence="5">The basic unit is a heterodimer which dimerizes to form tetramers. The heterotetramers trimerize; 6 large subunits form a core ring with 6 small subunits projecting outwards.</text>
</comment>
<comment type="function">
    <text evidence="5">May catalyze the deamination of various vicinal amino-alcohols to oxo compounds.Would allow this organism to utilize ethanolamine as the sole source of nitrogen and carbon in the presence of external vitamin B12.</text>
</comment>
<feature type="binding site" evidence="5">
    <location>
        <position position="177"/>
    </location>
    <ligand>
        <name>adenosylcob(III)alamin</name>
        <dbReference type="ChEBI" id="CHEBI:18408"/>
    </ligand>
</feature>
<dbReference type="NCBIfam" id="NF003971">
    <property type="entry name" value="PRK05465.1"/>
    <property type="match status" value="1"/>
</dbReference>
<accession>A0AAE3FVN0</accession>
<organism evidence="6 7">
    <name type="scientific">Natronocalculus amylovorans</name>
    <dbReference type="NCBI Taxonomy" id="2917812"/>
    <lineage>
        <taxon>Archaea</taxon>
        <taxon>Methanobacteriati</taxon>
        <taxon>Methanobacteriota</taxon>
        <taxon>Stenosarchaea group</taxon>
        <taxon>Halobacteria</taxon>
        <taxon>Halobacteriales</taxon>
        <taxon>Haloferacaceae</taxon>
        <taxon>Natronocalculus</taxon>
    </lineage>
</organism>
<evidence type="ECO:0000256" key="2">
    <source>
        <dbReference type="ARBA" id="ARBA00023239"/>
    </source>
</evidence>
<dbReference type="PIRSF" id="PIRSF018982">
    <property type="entry name" value="EutC"/>
    <property type="match status" value="1"/>
</dbReference>
<comment type="pathway">
    <text evidence="5">Amine and polyamine degradation; ethanolamine degradation.</text>
</comment>
<dbReference type="InterPro" id="IPR042255">
    <property type="entry name" value="EutC_N"/>
</dbReference>
<comment type="caution">
    <text evidence="5">Lacks conserved residue(s) required for the propagation of feature annotation.</text>
</comment>
<dbReference type="EC" id="4.3.1.7" evidence="5"/>
<evidence type="ECO:0000313" key="7">
    <source>
        <dbReference type="Proteomes" id="UP001203207"/>
    </source>
</evidence>
<evidence type="ECO:0000256" key="3">
    <source>
        <dbReference type="ARBA" id="ARBA00023285"/>
    </source>
</evidence>
<keyword evidence="2 5" id="KW-0456">Lyase</keyword>
<dbReference type="HAMAP" id="MF_00601">
    <property type="entry name" value="EutC"/>
    <property type="match status" value="1"/>
</dbReference>
<dbReference type="GO" id="GO:0031419">
    <property type="term" value="F:cobalamin binding"/>
    <property type="evidence" value="ECO:0007669"/>
    <property type="project" value="UniProtKB-UniRule"/>
</dbReference>
<dbReference type="InterPro" id="IPR009246">
    <property type="entry name" value="EutC"/>
</dbReference>
<dbReference type="PANTHER" id="PTHR39330">
    <property type="entry name" value="ETHANOLAMINE AMMONIA-LYASE LIGHT CHAIN"/>
    <property type="match status" value="1"/>
</dbReference>
<comment type="similarity">
    <text evidence="5">Belongs to the EutC family.</text>
</comment>
<feature type="binding site" evidence="5">
    <location>
        <position position="156"/>
    </location>
    <ligand>
        <name>adenosylcob(III)alamin</name>
        <dbReference type="ChEBI" id="CHEBI:18408"/>
    </ligand>
</feature>
<dbReference type="AlphaFoldDB" id="A0AAE3FVN0"/>
<dbReference type="Gene3D" id="1.10.30.40">
    <property type="entry name" value="Ethanolamine ammonia-lyase light chain (EutC), N-terminal domain"/>
    <property type="match status" value="1"/>
</dbReference>
<dbReference type="Gene3D" id="3.40.50.11240">
    <property type="entry name" value="Ethanolamine ammonia-lyase light chain (EutC)"/>
    <property type="match status" value="1"/>
</dbReference>
<reference evidence="6" key="1">
    <citation type="journal article" date="2022" name="Syst. Appl. Microbiol.">
        <title>Natronocalculus amylovorans gen. nov., sp. nov., and Natranaeroarchaeum aerophilus sp. nov., dominant culturable amylolytic natronoarchaea from hypersaline soda lakes in southwestern Siberia.</title>
        <authorList>
            <person name="Sorokin D.Y."/>
            <person name="Elcheninov A.G."/>
            <person name="Khizhniak T.V."/>
            <person name="Koenen M."/>
            <person name="Bale N.J."/>
            <person name="Damste J.S.S."/>
            <person name="Kublanov I.V."/>
        </authorList>
    </citation>
    <scope>NUCLEOTIDE SEQUENCE</scope>
    <source>
        <strain evidence="6">AArc-St2</strain>
    </source>
</reference>
<keyword evidence="4" id="KW-1283">Bacterial microcompartment</keyword>
<keyword evidence="3 5" id="KW-0170">Cobalt</keyword>
<comment type="catalytic activity">
    <reaction evidence="5">
        <text>ethanolamine = acetaldehyde + NH4(+)</text>
        <dbReference type="Rhea" id="RHEA:15313"/>
        <dbReference type="ChEBI" id="CHEBI:15343"/>
        <dbReference type="ChEBI" id="CHEBI:28938"/>
        <dbReference type="ChEBI" id="CHEBI:57603"/>
        <dbReference type="EC" id="4.3.1.7"/>
    </reaction>
</comment>
<dbReference type="GO" id="GO:0006520">
    <property type="term" value="P:amino acid metabolic process"/>
    <property type="evidence" value="ECO:0007669"/>
    <property type="project" value="InterPro"/>
</dbReference>
<comment type="caution">
    <text evidence="6">The sequence shown here is derived from an EMBL/GenBank/DDBJ whole genome shotgun (WGS) entry which is preliminary data.</text>
</comment>
<dbReference type="Proteomes" id="UP001203207">
    <property type="component" value="Unassembled WGS sequence"/>
</dbReference>
<dbReference type="InterPro" id="IPR042251">
    <property type="entry name" value="EutC_C"/>
</dbReference>
<keyword evidence="1 5" id="KW-0846">Cobalamin</keyword>
<evidence type="ECO:0000256" key="5">
    <source>
        <dbReference type="HAMAP-Rule" id="MF_00601"/>
    </source>
</evidence>
<sequence length="250" mass="27172">MSTPNTPTEPIDPDRLKEIIDRNPSRLGIGRSGPRPKTSDLLTFRADHGRARDAVWTRVSDDLIEELGLYRIQTAVADKDQYLARPDLGRSLSDETIESLKTDCINEPQVQVIVSDGLSSTAVETNSKDLLASLNDGLQQRGIETGTPIFVEFGRVDVMDAIGEELGAEACVNLIGERPGLATAESLSAYFVYNPKRGTPTAKKSVISNIHAGGLPPVEAGAQVAELLTEMLEKRASGLDLREDDRSFQK</sequence>